<evidence type="ECO:0000313" key="3">
    <source>
        <dbReference type="Proteomes" id="UP001516464"/>
    </source>
</evidence>
<reference evidence="2 3" key="1">
    <citation type="submission" date="2019-01" db="EMBL/GenBank/DDBJ databases">
        <title>Genomes sequencing and comparative genomics of infectious freshwater microsporidia, Cucumispora dikerogammari and Thelohania contejeani.</title>
        <authorList>
            <person name="Cormier A."/>
            <person name="Giraud I."/>
            <person name="Wattier R."/>
            <person name="Teixeira M."/>
            <person name="Grandjean F."/>
            <person name="Rigaud T."/>
            <person name="Cordaux R."/>
        </authorList>
    </citation>
    <scope>NUCLEOTIDE SEQUENCE [LARGE SCALE GENOMIC DNA]</scope>
    <source>
        <strain evidence="2">T1</strain>
        <tissue evidence="2">Spores</tissue>
    </source>
</reference>
<keyword evidence="1" id="KW-0175">Coiled coil</keyword>
<evidence type="ECO:0000256" key="1">
    <source>
        <dbReference type="SAM" id="Coils"/>
    </source>
</evidence>
<evidence type="ECO:0000313" key="2">
    <source>
        <dbReference type="EMBL" id="KAF7683593.1"/>
    </source>
</evidence>
<dbReference type="EMBL" id="SBIQ01000070">
    <property type="protein sequence ID" value="KAF7683593.1"/>
    <property type="molecule type" value="Genomic_DNA"/>
</dbReference>
<evidence type="ECO:0008006" key="4">
    <source>
        <dbReference type="Google" id="ProtNLM"/>
    </source>
</evidence>
<keyword evidence="3" id="KW-1185">Reference proteome</keyword>
<name>A0ABQ7HZL6_9MICR</name>
<proteinExistence type="predicted"/>
<gene>
    <name evidence="2" type="ORF">TCON_1193</name>
</gene>
<sequence length="214" mass="25175">MNTDIIIPLPSPINSFYDEQYPIKLLDPLFMITHGPRFTKLKQVYKKTIQEIVKSKQELKTTLDSPLPSDSFATVASSPSAPIISDQTLDEFYNELSERMTESFKQRIQLFELATKLDILDGQISSQRINLRDIRNEEYIREIFESHSVDKKMEFYKFMEQLAKESEERRNKLKSEIEDKKHKIKNQQKINDQHEERYKNLVDNLESVNAGLNN</sequence>
<accession>A0ABQ7HZL6</accession>
<dbReference type="Proteomes" id="UP001516464">
    <property type="component" value="Unassembled WGS sequence"/>
</dbReference>
<protein>
    <recommendedName>
        <fullName evidence="4">VPS37 C-terminal domain-containing protein</fullName>
    </recommendedName>
</protein>
<organism evidence="2 3">
    <name type="scientific">Astathelohania contejeani</name>
    <dbReference type="NCBI Taxonomy" id="164912"/>
    <lineage>
        <taxon>Eukaryota</taxon>
        <taxon>Fungi</taxon>
        <taxon>Fungi incertae sedis</taxon>
        <taxon>Microsporidia</taxon>
        <taxon>Astathelohaniidae</taxon>
        <taxon>Astathelohania</taxon>
    </lineage>
</organism>
<comment type="caution">
    <text evidence="2">The sequence shown here is derived from an EMBL/GenBank/DDBJ whole genome shotgun (WGS) entry which is preliminary data.</text>
</comment>
<feature type="coiled-coil region" evidence="1">
    <location>
        <begin position="156"/>
        <end position="211"/>
    </location>
</feature>